<gene>
    <name evidence="1" type="ORF">CLV67_110351</name>
</gene>
<dbReference type="InterPro" id="IPR042178">
    <property type="entry name" value="Serpin_sf_1"/>
</dbReference>
<evidence type="ECO:0000313" key="1">
    <source>
        <dbReference type="EMBL" id="PRX19599.1"/>
    </source>
</evidence>
<keyword evidence="2" id="KW-1185">Reference proteome</keyword>
<reference evidence="1 2" key="1">
    <citation type="submission" date="2018-03" db="EMBL/GenBank/DDBJ databases">
        <title>Genomic Encyclopedia of Archaeal and Bacterial Type Strains, Phase II (KMG-II): from individual species to whole genera.</title>
        <authorList>
            <person name="Goeker M."/>
        </authorList>
    </citation>
    <scope>NUCLEOTIDE SEQUENCE [LARGE SCALE GENOMIC DNA]</scope>
    <source>
        <strain evidence="1 2">DSM 43146</strain>
    </source>
</reference>
<dbReference type="Proteomes" id="UP000239415">
    <property type="component" value="Unassembled WGS sequence"/>
</dbReference>
<comment type="caution">
    <text evidence="1">The sequence shown here is derived from an EMBL/GenBank/DDBJ whole genome shotgun (WGS) entry which is preliminary data.</text>
</comment>
<accession>A0A2T0K940</accession>
<evidence type="ECO:0000313" key="2">
    <source>
        <dbReference type="Proteomes" id="UP000239415"/>
    </source>
</evidence>
<organism evidence="1 2">
    <name type="scientific">Actinoplanes italicus</name>
    <dbReference type="NCBI Taxonomy" id="113567"/>
    <lineage>
        <taxon>Bacteria</taxon>
        <taxon>Bacillati</taxon>
        <taxon>Actinomycetota</taxon>
        <taxon>Actinomycetes</taxon>
        <taxon>Micromonosporales</taxon>
        <taxon>Micromonosporaceae</taxon>
        <taxon>Actinoplanes</taxon>
    </lineage>
</organism>
<name>A0A2T0K940_9ACTN</name>
<dbReference type="AlphaFoldDB" id="A0A2T0K940"/>
<proteinExistence type="predicted"/>
<sequence>MARYAKRFHAAAGEGHGVASPLGAWLLLALCGAAAGRRSGSAGRELAEALGMDPASAAAAATAMLADEHPVVLSATAVWGLPEDGTQSLRAWLAALPSSTETGPIPAQPDLDRWADDHTLGLINTFPVQVPAEAVLLMATALASRVSWRDPFDIVPAEELRAGSAWAGRLTRVLSSPVRGHHGFIVTTEEAGDVIVHVAEAKVEPGEPGLSVLSVAAAPEIPPATVLAAAHTLAVELHEAGPFGQWPPQTGHLPGRRSLYDLPLGEAPLWTITEEPALTYGREERYRSVLPCWSAESEHDLSREVFGFPAALRVLEPVIGASGLDLKAKQSAVARYSRYGFEAAAVTVLMAVTGLPPEGVVRSAELRFGHPYAVVAVATDERPAEQAPWHGVPVFSAWVSDPDDVPAEEAG</sequence>
<dbReference type="EMBL" id="PVMZ01000010">
    <property type="protein sequence ID" value="PRX19599.1"/>
    <property type="molecule type" value="Genomic_DNA"/>
</dbReference>
<dbReference type="Gene3D" id="3.30.497.10">
    <property type="entry name" value="Antithrombin, subunit I, domain 2"/>
    <property type="match status" value="1"/>
</dbReference>
<evidence type="ECO:0008006" key="3">
    <source>
        <dbReference type="Google" id="ProtNLM"/>
    </source>
</evidence>
<protein>
    <recommendedName>
        <fullName evidence="3">Serpin (Serine protease inhibitor)</fullName>
    </recommendedName>
</protein>